<evidence type="ECO:0000259" key="3">
    <source>
        <dbReference type="PROSITE" id="PS50048"/>
    </source>
</evidence>
<dbReference type="CDD" id="cd00067">
    <property type="entry name" value="GAL4"/>
    <property type="match status" value="1"/>
</dbReference>
<name>A0A8K0SIF5_9HYPO</name>
<keyword evidence="5" id="KW-1185">Reference proteome</keyword>
<dbReference type="PROSITE" id="PS50048">
    <property type="entry name" value="ZN2_CY6_FUNGAL_2"/>
    <property type="match status" value="1"/>
</dbReference>
<gene>
    <name evidence="4" type="ORF">B0I35DRAFT_97769</name>
</gene>
<dbReference type="EMBL" id="JAGPNK010000015">
    <property type="protein sequence ID" value="KAH7308521.1"/>
    <property type="molecule type" value="Genomic_DNA"/>
</dbReference>
<dbReference type="PROSITE" id="PS00463">
    <property type="entry name" value="ZN2_CY6_FUNGAL_1"/>
    <property type="match status" value="1"/>
</dbReference>
<dbReference type="PANTHER" id="PTHR47256">
    <property type="entry name" value="ZN(II)2CYS6 TRANSCRIPTION FACTOR (EUROFUNG)-RELATED"/>
    <property type="match status" value="1"/>
</dbReference>
<evidence type="ECO:0000256" key="2">
    <source>
        <dbReference type="SAM" id="MobiDB-lite"/>
    </source>
</evidence>
<protein>
    <submittedName>
        <fullName evidence="4">Fungal-specific transcription factor</fullName>
    </submittedName>
</protein>
<dbReference type="OrthoDB" id="5595695at2759"/>
<proteinExistence type="predicted"/>
<feature type="region of interest" description="Disordered" evidence="2">
    <location>
        <begin position="1"/>
        <end position="33"/>
    </location>
</feature>
<dbReference type="Pfam" id="PF00172">
    <property type="entry name" value="Zn_clus"/>
    <property type="match status" value="1"/>
</dbReference>
<feature type="compositionally biased region" description="Pro residues" evidence="2">
    <location>
        <begin position="1"/>
        <end position="18"/>
    </location>
</feature>
<comment type="caution">
    <text evidence="4">The sequence shown here is derived from an EMBL/GenBank/DDBJ whole genome shotgun (WGS) entry which is preliminary data.</text>
</comment>
<dbReference type="CDD" id="cd12148">
    <property type="entry name" value="fungal_TF_MHR"/>
    <property type="match status" value="1"/>
</dbReference>
<reference evidence="4" key="1">
    <citation type="journal article" date="2021" name="Nat. Commun.">
        <title>Genetic determinants of endophytism in the Arabidopsis root mycobiome.</title>
        <authorList>
            <person name="Mesny F."/>
            <person name="Miyauchi S."/>
            <person name="Thiergart T."/>
            <person name="Pickel B."/>
            <person name="Atanasova L."/>
            <person name="Karlsson M."/>
            <person name="Huettel B."/>
            <person name="Barry K.W."/>
            <person name="Haridas S."/>
            <person name="Chen C."/>
            <person name="Bauer D."/>
            <person name="Andreopoulos W."/>
            <person name="Pangilinan J."/>
            <person name="LaButti K."/>
            <person name="Riley R."/>
            <person name="Lipzen A."/>
            <person name="Clum A."/>
            <person name="Drula E."/>
            <person name="Henrissat B."/>
            <person name="Kohler A."/>
            <person name="Grigoriev I.V."/>
            <person name="Martin F.M."/>
            <person name="Hacquard S."/>
        </authorList>
    </citation>
    <scope>NUCLEOTIDE SEQUENCE</scope>
    <source>
        <strain evidence="4">MPI-CAGE-CH-0235</strain>
    </source>
</reference>
<dbReference type="InterPro" id="IPR053187">
    <property type="entry name" value="Notoamide_regulator"/>
</dbReference>
<dbReference type="GO" id="GO:0000981">
    <property type="term" value="F:DNA-binding transcription factor activity, RNA polymerase II-specific"/>
    <property type="evidence" value="ECO:0007669"/>
    <property type="project" value="InterPro"/>
</dbReference>
<dbReference type="InterPro" id="IPR001138">
    <property type="entry name" value="Zn2Cys6_DnaBD"/>
</dbReference>
<dbReference type="SMART" id="SM00066">
    <property type="entry name" value="GAL4"/>
    <property type="match status" value="1"/>
</dbReference>
<sequence length="676" mass="77183">MPPPRRPLPRLLPRPPQPQESGQGHEAPAVTNEITGLPRKRQVVSQACENCRKKKVKCDASRPQCAACIKSGRDCLYASDGQHHDAGYRGVVELLRERTLAESTQVLRRIRGANDLEGTVKNLSEAQLLLQAGSSSVASNATDSIRMTQPSFEDWRPRKRRLKSPHDDSDFMFEKQFMADVRHHYVEQDVFVDVPDLNLPLSLWTDVSDDDRLMNHLLRMFWTWDNIVEKTLYRPIFEEDVATLDPRSTDDDPGSFCSRFLVNSLLALSCLYTMDPATFKDPQDTVTRGRRWADEADVQLGKISHDKASIPLLQGLLAMFCYEGNLGLGTKAVPYYMRAMDVYLALNRLETLERPAEMGEGRARRELLATAWCIWGFYCCEWRGTQALGFRKLTRMPKFPKVWREHDFPLSQRDSSSYWWYPYPMSIQVQRSMKVEIREVDATLSKIAEEALDFIYPVEDAPPSANPQRALELYRAIADWKQSCPNRIRLEEAVLPSAILLHISAEVMLTAILRPFTHMSKAQFGRFDPKERCYAHASSLASAIWTFRAFSTIRFEYWLTHALGTAAYIVVGGTEDAPTQMDTLMRACQCLHEMRTTLPLATDVLCGISVALKRSKEHVPAFVGKYFEQLSHRKDGLLHHSVTALLPYSTDIARVDSGEDLQLRELLRELEYMEID</sequence>
<accession>A0A8K0SIF5</accession>
<dbReference type="Gene3D" id="4.10.240.10">
    <property type="entry name" value="Zn(2)-C6 fungal-type DNA-binding domain"/>
    <property type="match status" value="1"/>
</dbReference>
<dbReference type="PANTHER" id="PTHR47256:SF3">
    <property type="entry name" value="ZN(II)2CYS6 TRANSCRIPTION FACTOR (EUROFUNG)"/>
    <property type="match status" value="1"/>
</dbReference>
<keyword evidence="1" id="KW-0539">Nucleus</keyword>
<organism evidence="4 5">
    <name type="scientific">Stachybotrys elegans</name>
    <dbReference type="NCBI Taxonomy" id="80388"/>
    <lineage>
        <taxon>Eukaryota</taxon>
        <taxon>Fungi</taxon>
        <taxon>Dikarya</taxon>
        <taxon>Ascomycota</taxon>
        <taxon>Pezizomycotina</taxon>
        <taxon>Sordariomycetes</taxon>
        <taxon>Hypocreomycetidae</taxon>
        <taxon>Hypocreales</taxon>
        <taxon>Stachybotryaceae</taxon>
        <taxon>Stachybotrys</taxon>
    </lineage>
</organism>
<evidence type="ECO:0000313" key="5">
    <source>
        <dbReference type="Proteomes" id="UP000813444"/>
    </source>
</evidence>
<dbReference type="Proteomes" id="UP000813444">
    <property type="component" value="Unassembled WGS sequence"/>
</dbReference>
<dbReference type="SUPFAM" id="SSF57701">
    <property type="entry name" value="Zn2/Cys6 DNA-binding domain"/>
    <property type="match status" value="1"/>
</dbReference>
<dbReference type="AlphaFoldDB" id="A0A8K0SIF5"/>
<dbReference type="GO" id="GO:0008270">
    <property type="term" value="F:zinc ion binding"/>
    <property type="evidence" value="ECO:0007669"/>
    <property type="project" value="InterPro"/>
</dbReference>
<evidence type="ECO:0000256" key="1">
    <source>
        <dbReference type="ARBA" id="ARBA00023242"/>
    </source>
</evidence>
<evidence type="ECO:0000313" key="4">
    <source>
        <dbReference type="EMBL" id="KAH7308521.1"/>
    </source>
</evidence>
<dbReference type="InterPro" id="IPR036864">
    <property type="entry name" value="Zn2-C6_fun-type_DNA-bd_sf"/>
</dbReference>
<feature type="domain" description="Zn(2)-C6 fungal-type" evidence="3">
    <location>
        <begin position="47"/>
        <end position="77"/>
    </location>
</feature>